<dbReference type="EMBL" id="MH883319">
    <property type="protein sequence ID" value="AYV99346.1"/>
    <property type="molecule type" value="Genomic_DNA"/>
</dbReference>
<name>A0A3G5BHM9_9VIRU</name>
<organism evidence="1">
    <name type="scientific">White spot syndrome virus</name>
    <dbReference type="NCBI Taxonomy" id="342409"/>
    <lineage>
        <taxon>Viruses</taxon>
        <taxon>Viruses incertae sedis</taxon>
        <taxon>Naldaviricetes</taxon>
        <taxon>Nimaviridae</taxon>
        <taxon>Whispovirus</taxon>
    </lineage>
</organism>
<dbReference type="EMBL" id="MN840357">
    <property type="protein sequence ID" value="QHB92571.1"/>
    <property type="molecule type" value="Genomic_DNA"/>
</dbReference>
<evidence type="ECO:0000313" key="2">
    <source>
        <dbReference type="EMBL" id="QHB92571.1"/>
    </source>
</evidence>
<reference evidence="2" key="2">
    <citation type="submission" date="2019-12" db="EMBL/GenBank/DDBJ databases">
        <title>Genome reconstruction of White Spot Syndrome Virus (WSSV) from archival Davidson-fixed paraffin embedded shrimp (Penaeus vannamei) tissue.</title>
        <authorList>
            <person name="Cruz-Flores R."/>
            <person name="Hung Nam M."/>
            <person name="Aranguren Caroa L.F."/>
            <person name="Kanrar S."/>
            <person name="Dhar A.K."/>
        </authorList>
    </citation>
    <scope>NUCLEOTIDE SEQUENCE</scope>
    <source>
        <strain evidence="2">CN_95_DFPE</strain>
    </source>
</reference>
<reference evidence="1" key="1">
    <citation type="submission" date="2018-09" db="EMBL/GenBank/DDBJ databases">
        <authorList>
            <person name="Katneni V.K."/>
            <person name="Shashi shekhar M."/>
            <person name="Karthic K."/>
            <person name="Jangam A.K."/>
            <person name="Vijayan K.K."/>
        </authorList>
    </citation>
    <scope>NUCLEOTIDE SEQUENCE</scope>
    <source>
        <strain evidence="1">Wssv_ciba_003</strain>
    </source>
</reference>
<protein>
    <submittedName>
        <fullName evidence="1">WSSV020</fullName>
    </submittedName>
</protein>
<sequence length="44" mass="4921">MSPPAPPSKSGINRAHQHTTDIILKTFQVLRTSSPLVILFKKTY</sequence>
<proteinExistence type="predicted"/>
<accession>A0A3G5BHM9</accession>
<evidence type="ECO:0000313" key="1">
    <source>
        <dbReference type="EMBL" id="AYV99346.1"/>
    </source>
</evidence>